<reference evidence="3" key="1">
    <citation type="submission" date="2014-09" db="EMBL/GenBank/DDBJ databases">
        <title>G. arboreum L. cv. AKA8401 A2 genome assembly version 1.0.</title>
        <authorList>
            <person name="Mudge J."/>
            <person name="Ramaraj T."/>
            <person name="Lindquist I.E."/>
            <person name="Bharti A.K."/>
            <person name="Sundararajan A."/>
            <person name="Cameron C.T."/>
            <person name="Woodward J.E."/>
            <person name="May G.D."/>
            <person name="Brubaker C."/>
            <person name="Broadhvest J."/>
            <person name="Wilkins T.A."/>
        </authorList>
    </citation>
    <scope>NUCLEOTIDE SEQUENCE</scope>
</reference>
<keyword evidence="4" id="KW-1185">Reference proteome</keyword>
<evidence type="ECO:0000313" key="3">
    <source>
        <dbReference type="EMBL" id="KHG20274.1"/>
    </source>
</evidence>
<evidence type="ECO:0000313" key="2">
    <source>
        <dbReference type="EMBL" id="KHG13801.1"/>
    </source>
</evidence>
<name>A0A0B0P827_GOSAR</name>
<accession>A0A0B0P827</accession>
<feature type="region of interest" description="Disordered" evidence="1">
    <location>
        <begin position="1"/>
        <end position="23"/>
    </location>
</feature>
<protein>
    <submittedName>
        <fullName evidence="3">Uncharacterized protein</fullName>
    </submittedName>
</protein>
<dbReference type="Proteomes" id="UP000032142">
    <property type="component" value="Unassembled WGS sequence"/>
</dbReference>
<gene>
    <name evidence="3" type="ORF">F383_08517</name>
    <name evidence="2" type="ORF">F383_18354</name>
</gene>
<evidence type="ECO:0000313" key="4">
    <source>
        <dbReference type="Proteomes" id="UP000032142"/>
    </source>
</evidence>
<organism evidence="3 4">
    <name type="scientific">Gossypium arboreum</name>
    <name type="common">Tree cotton</name>
    <name type="synonym">Gossypium nanking</name>
    <dbReference type="NCBI Taxonomy" id="29729"/>
    <lineage>
        <taxon>Eukaryota</taxon>
        <taxon>Viridiplantae</taxon>
        <taxon>Streptophyta</taxon>
        <taxon>Embryophyta</taxon>
        <taxon>Tracheophyta</taxon>
        <taxon>Spermatophyta</taxon>
        <taxon>Magnoliopsida</taxon>
        <taxon>eudicotyledons</taxon>
        <taxon>Gunneridae</taxon>
        <taxon>Pentapetalae</taxon>
        <taxon>rosids</taxon>
        <taxon>malvids</taxon>
        <taxon>Malvales</taxon>
        <taxon>Malvaceae</taxon>
        <taxon>Malvoideae</taxon>
        <taxon>Gossypium</taxon>
    </lineage>
</organism>
<proteinExistence type="predicted"/>
<dbReference type="EMBL" id="KN415299">
    <property type="protein sequence ID" value="KHG20274.1"/>
    <property type="molecule type" value="Genomic_DNA"/>
</dbReference>
<feature type="compositionally biased region" description="Basic and acidic residues" evidence="1">
    <location>
        <begin position="9"/>
        <end position="21"/>
    </location>
</feature>
<dbReference type="EMBL" id="KN400259">
    <property type="protein sequence ID" value="KHG13801.1"/>
    <property type="molecule type" value="Genomic_DNA"/>
</dbReference>
<reference evidence="4" key="2">
    <citation type="submission" date="2014-09" db="EMBL/GenBank/DDBJ databases">
        <authorList>
            <person name="Mudge J."/>
            <person name="Ramaraj T."/>
            <person name="Lindquist I.E."/>
            <person name="Bharti A.K."/>
            <person name="Sundararajan A."/>
            <person name="Cameron C.T."/>
            <person name="Woodward J.E."/>
            <person name="May G.D."/>
            <person name="Brubaker C."/>
            <person name="Broadhvest J."/>
            <person name="Wilkins T.A."/>
        </authorList>
    </citation>
    <scope>NUCLEOTIDE SEQUENCE</scope>
    <source>
        <strain evidence="4">cv. AKA8401</strain>
    </source>
</reference>
<evidence type="ECO:0000256" key="1">
    <source>
        <dbReference type="SAM" id="MobiDB-lite"/>
    </source>
</evidence>
<dbReference type="AlphaFoldDB" id="A0A0B0P827"/>
<sequence>MAQLNVSAKRGDSMHKSHFEPKCVGPAPNGPLWGSHNGRSSTLLCLRIRRRSRREPSLTWRGGVAHDAKEWVTCCAWRPS</sequence>